<evidence type="ECO:0000259" key="12">
    <source>
        <dbReference type="PROSITE" id="PS50835"/>
    </source>
</evidence>
<feature type="compositionally biased region" description="Polar residues" evidence="10">
    <location>
        <begin position="607"/>
        <end position="619"/>
    </location>
</feature>
<dbReference type="InterPro" id="IPR013783">
    <property type="entry name" value="Ig-like_fold"/>
</dbReference>
<keyword evidence="2" id="KW-0964">Secreted</keyword>
<comment type="similarity">
    <text evidence="8">Belongs to the HAPLN family.</text>
</comment>
<feature type="compositionally biased region" description="Acidic residues" evidence="10">
    <location>
        <begin position="644"/>
        <end position="680"/>
    </location>
</feature>
<evidence type="ECO:0000256" key="4">
    <source>
        <dbReference type="ARBA" id="ARBA00022737"/>
    </source>
</evidence>
<dbReference type="CDD" id="cd05877">
    <property type="entry name" value="Ig_LP_like"/>
    <property type="match status" value="1"/>
</dbReference>
<gene>
    <name evidence="14" type="primary">Hapln3_0</name>
    <name evidence="14" type="ORF">N1851_004902</name>
</gene>
<protein>
    <submittedName>
        <fullName evidence="14">Hyaluronan and proteoglycan link protein 3</fullName>
    </submittedName>
</protein>
<dbReference type="InterPro" id="IPR036179">
    <property type="entry name" value="Ig-like_dom_sf"/>
</dbReference>
<evidence type="ECO:0000256" key="11">
    <source>
        <dbReference type="SAM" id="SignalP"/>
    </source>
</evidence>
<dbReference type="PANTHER" id="PTHR22804:SF40">
    <property type="entry name" value="HYALURONAN AND PROTEOGLYCAN LINK PROTEIN 3"/>
    <property type="match status" value="1"/>
</dbReference>
<feature type="signal peptide" evidence="11">
    <location>
        <begin position="1"/>
        <end position="24"/>
    </location>
</feature>
<evidence type="ECO:0000256" key="6">
    <source>
        <dbReference type="ARBA" id="ARBA00023290"/>
    </source>
</evidence>
<evidence type="ECO:0000256" key="7">
    <source>
        <dbReference type="ARBA" id="ARBA00023319"/>
    </source>
</evidence>
<dbReference type="GO" id="GO:0002052">
    <property type="term" value="P:positive regulation of neuroblast proliferation"/>
    <property type="evidence" value="ECO:0007669"/>
    <property type="project" value="TreeGrafter"/>
</dbReference>
<evidence type="ECO:0000313" key="14">
    <source>
        <dbReference type="EMBL" id="KAK0153394.1"/>
    </source>
</evidence>
<comment type="subcellular location">
    <subcellularLocation>
        <location evidence="1">Secreted</location>
        <location evidence="1">Extracellular space</location>
        <location evidence="1">Extracellular matrix</location>
    </subcellularLocation>
</comment>
<evidence type="ECO:0000256" key="1">
    <source>
        <dbReference type="ARBA" id="ARBA00004498"/>
    </source>
</evidence>
<dbReference type="GO" id="GO:0001501">
    <property type="term" value="P:skeletal system development"/>
    <property type="evidence" value="ECO:0007669"/>
    <property type="project" value="TreeGrafter"/>
</dbReference>
<dbReference type="PROSITE" id="PS50963">
    <property type="entry name" value="LINK_2"/>
    <property type="match status" value="2"/>
</dbReference>
<dbReference type="InterPro" id="IPR016187">
    <property type="entry name" value="CTDL_fold"/>
</dbReference>
<dbReference type="PRINTS" id="PR01265">
    <property type="entry name" value="LINKMODULE"/>
</dbReference>
<feature type="disulfide bond" evidence="9">
    <location>
        <begin position="374"/>
        <end position="395"/>
    </location>
</feature>
<dbReference type="EMBL" id="JAOPHQ010000851">
    <property type="protein sequence ID" value="KAK0153394.1"/>
    <property type="molecule type" value="Genomic_DNA"/>
</dbReference>
<dbReference type="SMART" id="SM00409">
    <property type="entry name" value="IG"/>
    <property type="match status" value="1"/>
</dbReference>
<dbReference type="Pfam" id="PF07686">
    <property type="entry name" value="V-set"/>
    <property type="match status" value="1"/>
</dbReference>
<evidence type="ECO:0000256" key="5">
    <source>
        <dbReference type="ARBA" id="ARBA00023157"/>
    </source>
</evidence>
<dbReference type="PROSITE" id="PS50835">
    <property type="entry name" value="IG_LIKE"/>
    <property type="match status" value="1"/>
</dbReference>
<dbReference type="InterPro" id="IPR050691">
    <property type="entry name" value="Hyaluronan_bind_Proteoglycan"/>
</dbReference>
<reference evidence="14" key="1">
    <citation type="journal article" date="2023" name="Front. Mar. Sci.">
        <title>A new Merluccius polli reference genome to investigate the effects of global change in West African waters.</title>
        <authorList>
            <person name="Mateo J.L."/>
            <person name="Blanco-Fernandez C."/>
            <person name="Garcia-Vazquez E."/>
            <person name="Machado-Schiaffino G."/>
        </authorList>
    </citation>
    <scope>NUCLEOTIDE SEQUENCE</scope>
    <source>
        <strain evidence="14">C29</strain>
        <tissue evidence="14">Fin</tissue>
    </source>
</reference>
<dbReference type="CDD" id="cd03519">
    <property type="entry name" value="Link_domain_HAPLN_module_2"/>
    <property type="match status" value="1"/>
</dbReference>
<comment type="caution">
    <text evidence="14">The sequence shown here is derived from an EMBL/GenBank/DDBJ whole genome shotgun (WGS) entry which is preliminary data.</text>
</comment>
<feature type="domain" description="Link" evidence="13">
    <location>
        <begin position="329"/>
        <end position="425"/>
    </location>
</feature>
<comment type="caution">
    <text evidence="9">Lacks conserved residue(s) required for the propagation of feature annotation.</text>
</comment>
<evidence type="ECO:0000256" key="8">
    <source>
        <dbReference type="ARBA" id="ARBA00038272"/>
    </source>
</evidence>
<dbReference type="GO" id="GO:0005615">
    <property type="term" value="C:extracellular space"/>
    <property type="evidence" value="ECO:0007669"/>
    <property type="project" value="TreeGrafter"/>
</dbReference>
<dbReference type="GO" id="GO:0007155">
    <property type="term" value="P:cell adhesion"/>
    <property type="evidence" value="ECO:0007669"/>
    <property type="project" value="InterPro"/>
</dbReference>
<keyword evidence="3" id="KW-0272">Extracellular matrix</keyword>
<feature type="region of interest" description="Disordered" evidence="10">
    <location>
        <begin position="552"/>
        <end position="680"/>
    </location>
</feature>
<dbReference type="SUPFAM" id="SSF48726">
    <property type="entry name" value="Immunoglobulin"/>
    <property type="match status" value="1"/>
</dbReference>
<dbReference type="GO" id="GO:0007417">
    <property type="term" value="P:central nervous system development"/>
    <property type="evidence" value="ECO:0007669"/>
    <property type="project" value="TreeGrafter"/>
</dbReference>
<dbReference type="Gene3D" id="3.10.100.10">
    <property type="entry name" value="Mannose-Binding Protein A, subunit A"/>
    <property type="match status" value="2"/>
</dbReference>
<keyword evidence="4" id="KW-0677">Repeat</keyword>
<keyword evidence="7" id="KW-0393">Immunoglobulin domain</keyword>
<keyword evidence="5 9" id="KW-1015">Disulfide bond</keyword>
<name>A0AA47N7S5_MERPO</name>
<feature type="domain" description="Link" evidence="13">
    <location>
        <begin position="229"/>
        <end position="324"/>
    </location>
</feature>
<accession>A0AA47N7S5</accession>
<dbReference type="Pfam" id="PF00193">
    <property type="entry name" value="Xlink"/>
    <property type="match status" value="2"/>
</dbReference>
<dbReference type="Gene3D" id="2.60.40.10">
    <property type="entry name" value="Immunoglobulins"/>
    <property type="match status" value="1"/>
</dbReference>
<proteinExistence type="inferred from homology"/>
<dbReference type="GO" id="GO:0045202">
    <property type="term" value="C:synapse"/>
    <property type="evidence" value="ECO:0007669"/>
    <property type="project" value="TreeGrafter"/>
</dbReference>
<dbReference type="Proteomes" id="UP001174136">
    <property type="component" value="Unassembled WGS sequence"/>
</dbReference>
<dbReference type="InterPro" id="IPR013106">
    <property type="entry name" value="Ig_V-set"/>
</dbReference>
<dbReference type="CDD" id="cd03518">
    <property type="entry name" value="Link_domain_HAPLN_module_1"/>
    <property type="match status" value="1"/>
</dbReference>
<dbReference type="FunFam" id="3.10.100.10:FF:000001">
    <property type="entry name" value="Hyaluronan proteoglycan link protein 1"/>
    <property type="match status" value="1"/>
</dbReference>
<dbReference type="SMART" id="SM00406">
    <property type="entry name" value="IGv"/>
    <property type="match status" value="1"/>
</dbReference>
<feature type="chain" id="PRO_5041354060" evidence="11">
    <location>
        <begin position="25"/>
        <end position="680"/>
    </location>
</feature>
<dbReference type="InterPro" id="IPR003599">
    <property type="entry name" value="Ig_sub"/>
</dbReference>
<keyword evidence="6" id="KW-0373">Hyaluronic acid</keyword>
<dbReference type="AlphaFoldDB" id="A0AA47N7S5"/>
<dbReference type="SMART" id="SM00445">
    <property type="entry name" value="LINK"/>
    <property type="match status" value="2"/>
</dbReference>
<evidence type="ECO:0000256" key="9">
    <source>
        <dbReference type="PROSITE-ProRule" id="PRU00323"/>
    </source>
</evidence>
<keyword evidence="15" id="KW-1185">Reference proteome</keyword>
<evidence type="ECO:0000313" key="15">
    <source>
        <dbReference type="Proteomes" id="UP001174136"/>
    </source>
</evidence>
<dbReference type="GO" id="GO:0072534">
    <property type="term" value="C:perineuronal net"/>
    <property type="evidence" value="ECO:0007669"/>
    <property type="project" value="TreeGrafter"/>
</dbReference>
<feature type="disulfide bond" evidence="9">
    <location>
        <begin position="275"/>
        <end position="296"/>
    </location>
</feature>
<dbReference type="GO" id="GO:0010001">
    <property type="term" value="P:glial cell differentiation"/>
    <property type="evidence" value="ECO:0007669"/>
    <property type="project" value="TreeGrafter"/>
</dbReference>
<dbReference type="FunFam" id="3.10.100.10:FF:000002">
    <property type="entry name" value="Hyaluronan proteoglycan link protein 1"/>
    <property type="match status" value="1"/>
</dbReference>
<dbReference type="InterPro" id="IPR016186">
    <property type="entry name" value="C-type_lectin-like/link_sf"/>
</dbReference>
<dbReference type="InterPro" id="IPR000538">
    <property type="entry name" value="Link_dom"/>
</dbReference>
<dbReference type="PROSITE" id="PS01241">
    <property type="entry name" value="LINK_1"/>
    <property type="match status" value="1"/>
</dbReference>
<evidence type="ECO:0000256" key="2">
    <source>
        <dbReference type="ARBA" id="ARBA00022525"/>
    </source>
</evidence>
<dbReference type="SUPFAM" id="SSF56436">
    <property type="entry name" value="C-type lectin-like"/>
    <property type="match status" value="2"/>
</dbReference>
<dbReference type="GO" id="GO:0005540">
    <property type="term" value="F:hyaluronic acid binding"/>
    <property type="evidence" value="ECO:0007669"/>
    <property type="project" value="UniProtKB-KW"/>
</dbReference>
<dbReference type="PANTHER" id="PTHR22804">
    <property type="entry name" value="AGGRECAN/VERSICAN PROTEOGLYCAN"/>
    <property type="match status" value="1"/>
</dbReference>
<evidence type="ECO:0000259" key="13">
    <source>
        <dbReference type="PROSITE" id="PS50963"/>
    </source>
</evidence>
<keyword evidence="11" id="KW-0732">Signal</keyword>
<evidence type="ECO:0000256" key="3">
    <source>
        <dbReference type="ARBA" id="ARBA00022530"/>
    </source>
</evidence>
<evidence type="ECO:0000256" key="10">
    <source>
        <dbReference type="SAM" id="MobiDB-lite"/>
    </source>
</evidence>
<feature type="domain" description="Ig-like" evidence="12">
    <location>
        <begin position="83"/>
        <end position="221"/>
    </location>
</feature>
<feature type="compositionally biased region" description="Basic and acidic residues" evidence="10">
    <location>
        <begin position="625"/>
        <end position="643"/>
    </location>
</feature>
<dbReference type="InterPro" id="IPR007110">
    <property type="entry name" value="Ig-like_dom"/>
</dbReference>
<sequence>MATPLRPLAAACLLLLLLVPGGLGSAHYNNGFYYHDMSNGHGNEESRCTSVSSGPQGVARHAPLPCRYNKSVLRLVWLTCVSPCVHVTSLPVFFNGVHLHVESQQPLVSAARGSSVTLPCHYRYEPELSAPRRTRIKWSWLPANDRHDAADARSVPPMVRETEVMVAMGNRHRSYGGFRGRVRLRRSTPGDMSLVIKELQLNDTGRYRCEVIDGVEDESVTIELEMRGVVFPYYSQHGRYRYNFLGAKAVCEEQDATLATFEQLFTAWEEGLDWCNAGWLADGTVQYPITTPREGCGGVALEPGLRSYGHRHRLIHHYDAFCFSALLKGTVYYLKHPSNLTFTEALRACGSDGGRIATVGQIYAAWRLTGLDRCDAGWLADGSVRYPITKPRPNCGPEGTGVRSFGFPPHDQKFAYNRQVALCVACLTLVADYGVHWVTVSAVAAQWSGVLHLGGRWTCDADQVGVELLTLQLSLRPVECRSGGQLYGEALGRGLLVRESTGREMQVAVSFAAGTASTHPSAPLSANLHHPAALLGGGRMVISIIPSSVRRITSPSARDPSPDGVPEPRPLPDELEENPPEWKPPEGRPLGGEPDSSCSPEGCFVRSTRSCWTNDTSGSPEPEMEPERKPLVPDPDVDPKDPDMSPDPDIMPDPDKEPDPDEIADPDSDPDPDVAPDPEM</sequence>
<organism evidence="14 15">
    <name type="scientific">Merluccius polli</name>
    <name type="common">Benguela hake</name>
    <name type="synonym">Merluccius cadenati</name>
    <dbReference type="NCBI Taxonomy" id="89951"/>
    <lineage>
        <taxon>Eukaryota</taxon>
        <taxon>Metazoa</taxon>
        <taxon>Chordata</taxon>
        <taxon>Craniata</taxon>
        <taxon>Vertebrata</taxon>
        <taxon>Euteleostomi</taxon>
        <taxon>Actinopterygii</taxon>
        <taxon>Neopterygii</taxon>
        <taxon>Teleostei</taxon>
        <taxon>Neoteleostei</taxon>
        <taxon>Acanthomorphata</taxon>
        <taxon>Zeiogadaria</taxon>
        <taxon>Gadariae</taxon>
        <taxon>Gadiformes</taxon>
        <taxon>Gadoidei</taxon>
        <taxon>Merlucciidae</taxon>
        <taxon>Merluccius</taxon>
    </lineage>
</organism>